<accession>V9EJY1</accession>
<proteinExistence type="predicted"/>
<evidence type="ECO:0000313" key="2">
    <source>
        <dbReference type="Proteomes" id="UP000018721"/>
    </source>
</evidence>
<sequence>MDTHPAEALEQGPKTKREKNLLAAAWYKWLRRMPLIRDLCDHHKMSVFRRVVAFTKLFLAQAFALDTKAEVYKY</sequence>
<name>V9EJY1_PHYNI</name>
<reference evidence="1 2" key="1">
    <citation type="submission" date="2013-11" db="EMBL/GenBank/DDBJ databases">
        <title>The Genome Sequence of Phytophthora parasitica P1569.</title>
        <authorList>
            <consortium name="The Broad Institute Genomics Platform"/>
            <person name="Russ C."/>
            <person name="Tyler B."/>
            <person name="Panabieres F."/>
            <person name="Shan W."/>
            <person name="Tripathy S."/>
            <person name="Grunwald N."/>
            <person name="Machado M."/>
            <person name="Johnson C.S."/>
            <person name="Arredondo F."/>
            <person name="Hong C."/>
            <person name="Coffey M."/>
            <person name="Young S.K."/>
            <person name="Zeng Q."/>
            <person name="Gargeya S."/>
            <person name="Fitzgerald M."/>
            <person name="Abouelleil A."/>
            <person name="Alvarado L."/>
            <person name="Chapman S.B."/>
            <person name="Gainer-Dewar J."/>
            <person name="Goldberg J."/>
            <person name="Griggs A."/>
            <person name="Gujja S."/>
            <person name="Hansen M."/>
            <person name="Howarth C."/>
            <person name="Imamovic A."/>
            <person name="Ireland A."/>
            <person name="Larimer J."/>
            <person name="McCowan C."/>
            <person name="Murphy C."/>
            <person name="Pearson M."/>
            <person name="Poon T.W."/>
            <person name="Priest M."/>
            <person name="Roberts A."/>
            <person name="Saif S."/>
            <person name="Shea T."/>
            <person name="Sykes S."/>
            <person name="Wortman J."/>
            <person name="Nusbaum C."/>
            <person name="Birren B."/>
        </authorList>
    </citation>
    <scope>NUCLEOTIDE SEQUENCE [LARGE SCALE GENOMIC DNA]</scope>
    <source>
        <strain evidence="1 2">P1569</strain>
    </source>
</reference>
<dbReference type="AlphaFoldDB" id="V9EJY1"/>
<protein>
    <submittedName>
        <fullName evidence="1">Uncharacterized protein</fullName>
    </submittedName>
</protein>
<dbReference type="Proteomes" id="UP000018721">
    <property type="component" value="Unassembled WGS sequence"/>
</dbReference>
<dbReference type="EMBL" id="ANIZ01002601">
    <property type="protein sequence ID" value="ETI39509.1"/>
    <property type="molecule type" value="Genomic_DNA"/>
</dbReference>
<comment type="caution">
    <text evidence="1">The sequence shown here is derived from an EMBL/GenBank/DDBJ whole genome shotgun (WGS) entry which is preliminary data.</text>
</comment>
<dbReference type="HOGENOM" id="CLU_2693164_0_0_1"/>
<gene>
    <name evidence="1" type="ORF">F443_14911</name>
</gene>
<evidence type="ECO:0000313" key="1">
    <source>
        <dbReference type="EMBL" id="ETI39509.1"/>
    </source>
</evidence>
<keyword evidence="2" id="KW-1185">Reference proteome</keyword>
<organism evidence="1 2">
    <name type="scientific">Phytophthora nicotianae P1569</name>
    <dbReference type="NCBI Taxonomy" id="1317065"/>
    <lineage>
        <taxon>Eukaryota</taxon>
        <taxon>Sar</taxon>
        <taxon>Stramenopiles</taxon>
        <taxon>Oomycota</taxon>
        <taxon>Peronosporomycetes</taxon>
        <taxon>Peronosporales</taxon>
        <taxon>Peronosporaceae</taxon>
        <taxon>Phytophthora</taxon>
    </lineage>
</organism>